<accession>A0ABM8YKQ3</accession>
<dbReference type="Pfam" id="PF11132">
    <property type="entry name" value="SplA"/>
    <property type="match status" value="1"/>
</dbReference>
<comment type="caution">
    <text evidence="1">The sequence shown here is derived from an EMBL/GenBank/DDBJ whole genome shotgun (WGS) entry which is preliminary data.</text>
</comment>
<dbReference type="EMBL" id="CAKJTJ010000005">
    <property type="protein sequence ID" value="CAG9620503.1"/>
    <property type="molecule type" value="Genomic_DNA"/>
</dbReference>
<evidence type="ECO:0000313" key="1">
    <source>
        <dbReference type="EMBL" id="CAG9620503.1"/>
    </source>
</evidence>
<keyword evidence="2" id="KW-1185">Reference proteome</keyword>
<sequence length="85" mass="9855">MENETEVLVSTLQEGDTIFLFYRNPHTQNVATIQQANIVPNPHKGGELSIYLYDTYYPLSDEFVFFSSLEEAQSLYNEYFGPSYE</sequence>
<proteinExistence type="predicted"/>
<evidence type="ECO:0000313" key="2">
    <source>
        <dbReference type="Proteomes" id="UP000789833"/>
    </source>
</evidence>
<reference evidence="1 2" key="1">
    <citation type="submission" date="2021-10" db="EMBL/GenBank/DDBJ databases">
        <authorList>
            <person name="Criscuolo A."/>
        </authorList>
    </citation>
    <scope>NUCLEOTIDE SEQUENCE [LARGE SCALE GENOMIC DNA]</scope>
    <source>
        <strain evidence="2">CIP 111883</strain>
    </source>
</reference>
<organism evidence="1 2">
    <name type="scientific">Sutcliffiella rhizosphaerae</name>
    <dbReference type="NCBI Taxonomy" id="2880967"/>
    <lineage>
        <taxon>Bacteria</taxon>
        <taxon>Bacillati</taxon>
        <taxon>Bacillota</taxon>
        <taxon>Bacilli</taxon>
        <taxon>Bacillales</taxon>
        <taxon>Bacillaceae</taxon>
        <taxon>Sutcliffiella</taxon>
    </lineage>
</organism>
<dbReference type="RefSeq" id="WP_317987041.1">
    <property type="nucleotide sequence ID" value="NZ_CAKJTJ010000005.1"/>
</dbReference>
<evidence type="ECO:0008006" key="3">
    <source>
        <dbReference type="Google" id="ProtNLM"/>
    </source>
</evidence>
<dbReference type="Proteomes" id="UP000789833">
    <property type="component" value="Unassembled WGS sequence"/>
</dbReference>
<gene>
    <name evidence="1" type="ORF">BACCIP111883_01272</name>
</gene>
<protein>
    <recommendedName>
        <fullName evidence="3">Transcriptional regulator</fullName>
    </recommendedName>
</protein>
<name>A0ABM8YKQ3_9BACI</name>
<dbReference type="InterPro" id="IPR022608">
    <property type="entry name" value="Tscrpt_reg_SplA"/>
</dbReference>